<dbReference type="InterPro" id="IPR034016">
    <property type="entry name" value="M1_APN-typ"/>
</dbReference>
<comment type="catalytic activity">
    <reaction evidence="1">
        <text>Release of an N-terminal amino acid, Xaa-|-Yaa- from a peptide, amide or arylamide. Xaa is preferably Ala, but may be most amino acids including Pro (slow action). When a terminal hydrophobic residue is followed by a prolyl residue, the two may be released as an intact Xaa-Pro dipeptide.</text>
        <dbReference type="EC" id="3.4.11.2"/>
    </reaction>
</comment>
<evidence type="ECO:0000256" key="19">
    <source>
        <dbReference type="PIRSR" id="PIRSR634016-4"/>
    </source>
</evidence>
<evidence type="ECO:0000313" key="26">
    <source>
        <dbReference type="Proteomes" id="UP000001292"/>
    </source>
</evidence>
<proteinExistence type="inferred from homology"/>
<evidence type="ECO:0000256" key="18">
    <source>
        <dbReference type="PIRSR" id="PIRSR634016-3"/>
    </source>
</evidence>
<evidence type="ECO:0000259" key="22">
    <source>
        <dbReference type="Pfam" id="PF01433"/>
    </source>
</evidence>
<keyword evidence="16" id="KW-0449">Lipoprotein</keyword>
<name>B4HM38_DROSE</name>
<accession>B4HM38</accession>
<keyword evidence="9 21" id="KW-0732">Signal</keyword>
<evidence type="ECO:0000256" key="20">
    <source>
        <dbReference type="RuleBase" id="RU364040"/>
    </source>
</evidence>
<feature type="binding site" evidence="18">
    <location>
        <position position="355"/>
    </location>
    <ligand>
        <name>Zn(2+)</name>
        <dbReference type="ChEBI" id="CHEBI:29105"/>
        <note>catalytic</note>
    </ligand>
</feature>
<dbReference type="Gene3D" id="2.60.40.1910">
    <property type="match status" value="1"/>
</dbReference>
<keyword evidence="6" id="KW-0336">GPI-anchor</keyword>
<dbReference type="InterPro" id="IPR045357">
    <property type="entry name" value="Aminopeptidase_N-like_N"/>
</dbReference>
<dbReference type="STRING" id="7238.B4HM38"/>
<feature type="domain" description="Peptidase M1 membrane alanine aminopeptidase" evidence="22">
    <location>
        <begin position="295"/>
        <end position="507"/>
    </location>
</feature>
<dbReference type="Gene3D" id="1.25.50.20">
    <property type="match status" value="1"/>
</dbReference>
<dbReference type="FunFam" id="2.60.40.1730:FF:000002">
    <property type="entry name" value="Aminopeptidase"/>
    <property type="match status" value="1"/>
</dbReference>
<feature type="domain" description="ERAP1-like C-terminal" evidence="23">
    <location>
        <begin position="586"/>
        <end position="900"/>
    </location>
</feature>
<organism evidence="26">
    <name type="scientific">Drosophila sechellia</name>
    <name type="common">Fruit fly</name>
    <dbReference type="NCBI Taxonomy" id="7238"/>
    <lineage>
        <taxon>Eukaryota</taxon>
        <taxon>Metazoa</taxon>
        <taxon>Ecdysozoa</taxon>
        <taxon>Arthropoda</taxon>
        <taxon>Hexapoda</taxon>
        <taxon>Insecta</taxon>
        <taxon>Pterygota</taxon>
        <taxon>Neoptera</taxon>
        <taxon>Endopterygota</taxon>
        <taxon>Diptera</taxon>
        <taxon>Brachycera</taxon>
        <taxon>Muscomorpha</taxon>
        <taxon>Ephydroidea</taxon>
        <taxon>Drosophilidae</taxon>
        <taxon>Drosophila</taxon>
        <taxon>Sophophora</taxon>
    </lineage>
</organism>
<feature type="site" description="Transition state stabilizer" evidence="19">
    <location>
        <position position="441"/>
    </location>
</feature>
<dbReference type="OrthoDB" id="510539at2759"/>
<dbReference type="Pfam" id="PF17900">
    <property type="entry name" value="Peptidase_M1_N"/>
    <property type="match status" value="1"/>
</dbReference>
<dbReference type="MEROPS" id="M01.A14"/>
<dbReference type="SUPFAM" id="SSF55486">
    <property type="entry name" value="Metalloproteases ('zincins'), catalytic domain"/>
    <property type="match status" value="1"/>
</dbReference>
<dbReference type="PhylomeDB" id="B4HM38"/>
<dbReference type="GO" id="GO:0098552">
    <property type="term" value="C:side of membrane"/>
    <property type="evidence" value="ECO:0007669"/>
    <property type="project" value="UniProtKB-KW"/>
</dbReference>
<evidence type="ECO:0000256" key="14">
    <source>
        <dbReference type="ARBA" id="ARBA00023157"/>
    </source>
</evidence>
<dbReference type="Gene3D" id="1.10.390.10">
    <property type="entry name" value="Neutral Protease Domain 2"/>
    <property type="match status" value="1"/>
</dbReference>
<dbReference type="GO" id="GO:0016285">
    <property type="term" value="F:alanyl aminopeptidase activity"/>
    <property type="evidence" value="ECO:0007669"/>
    <property type="project" value="UniProtKB-EC"/>
</dbReference>
<keyword evidence="8 18" id="KW-0479">Metal-binding</keyword>
<feature type="active site" description="Proton acceptor" evidence="17">
    <location>
        <position position="356"/>
    </location>
</feature>
<dbReference type="SUPFAM" id="SSF63737">
    <property type="entry name" value="Leukotriene A4 hydrolase N-terminal domain"/>
    <property type="match status" value="1"/>
</dbReference>
<reference evidence="25 26" key="1">
    <citation type="journal article" date="2007" name="Nature">
        <title>Evolution of genes and genomes on the Drosophila phylogeny.</title>
        <authorList>
            <consortium name="Drosophila 12 Genomes Consortium"/>
            <person name="Clark A.G."/>
            <person name="Eisen M.B."/>
            <person name="Smith D.R."/>
            <person name="Bergman C.M."/>
            <person name="Oliver B."/>
            <person name="Markow T.A."/>
            <person name="Kaufman T.C."/>
            <person name="Kellis M."/>
            <person name="Gelbart W."/>
            <person name="Iyer V.N."/>
            <person name="Pollard D.A."/>
            <person name="Sackton T.B."/>
            <person name="Larracuente A.M."/>
            <person name="Singh N.D."/>
            <person name="Abad J.P."/>
            <person name="Abt D.N."/>
            <person name="Adryan B."/>
            <person name="Aguade M."/>
            <person name="Akashi H."/>
            <person name="Anderson W.W."/>
            <person name="Aquadro C.F."/>
            <person name="Ardell D.H."/>
            <person name="Arguello R."/>
            <person name="Artieri C.G."/>
            <person name="Barbash D.A."/>
            <person name="Barker D."/>
            <person name="Barsanti P."/>
            <person name="Batterham P."/>
            <person name="Batzoglou S."/>
            <person name="Begun D."/>
            <person name="Bhutkar A."/>
            <person name="Blanco E."/>
            <person name="Bosak S.A."/>
            <person name="Bradley R.K."/>
            <person name="Brand A.D."/>
            <person name="Brent M.R."/>
            <person name="Brooks A.N."/>
            <person name="Brown R.H."/>
            <person name="Butlin R.K."/>
            <person name="Caggese C."/>
            <person name="Calvi B.R."/>
            <person name="Bernardo de Carvalho A."/>
            <person name="Caspi A."/>
            <person name="Castrezana S."/>
            <person name="Celniker S.E."/>
            <person name="Chang J.L."/>
            <person name="Chapple C."/>
            <person name="Chatterji S."/>
            <person name="Chinwalla A."/>
            <person name="Civetta A."/>
            <person name="Clifton S.W."/>
            <person name="Comeron J.M."/>
            <person name="Costello J.C."/>
            <person name="Coyne J.A."/>
            <person name="Daub J."/>
            <person name="David R.G."/>
            <person name="Delcher A.L."/>
            <person name="Delehaunty K."/>
            <person name="Do C.B."/>
            <person name="Ebling H."/>
            <person name="Edwards K."/>
            <person name="Eickbush T."/>
            <person name="Evans J.D."/>
            <person name="Filipski A."/>
            <person name="Findeiss S."/>
            <person name="Freyhult E."/>
            <person name="Fulton L."/>
            <person name="Fulton R."/>
            <person name="Garcia A.C."/>
            <person name="Gardiner A."/>
            <person name="Garfield D.A."/>
            <person name="Garvin B.E."/>
            <person name="Gibson G."/>
            <person name="Gilbert D."/>
            <person name="Gnerre S."/>
            <person name="Godfrey J."/>
            <person name="Good R."/>
            <person name="Gotea V."/>
            <person name="Gravely B."/>
            <person name="Greenberg A.J."/>
            <person name="Griffiths-Jones S."/>
            <person name="Gross S."/>
            <person name="Guigo R."/>
            <person name="Gustafson E.A."/>
            <person name="Haerty W."/>
            <person name="Hahn M.W."/>
            <person name="Halligan D.L."/>
            <person name="Halpern A.L."/>
            <person name="Halter G.M."/>
            <person name="Han M.V."/>
            <person name="Heger A."/>
            <person name="Hillier L."/>
            <person name="Hinrichs A.S."/>
            <person name="Holmes I."/>
            <person name="Hoskins R.A."/>
            <person name="Hubisz M.J."/>
            <person name="Hultmark D."/>
            <person name="Huntley M.A."/>
            <person name="Jaffe D.B."/>
            <person name="Jagadeeshan S."/>
            <person name="Jeck W.R."/>
            <person name="Johnson J."/>
            <person name="Jones C.D."/>
            <person name="Jordan W.C."/>
            <person name="Karpen G.H."/>
            <person name="Kataoka E."/>
            <person name="Keightley P.D."/>
            <person name="Kheradpour P."/>
            <person name="Kirkness E.F."/>
            <person name="Koerich L.B."/>
            <person name="Kristiansen K."/>
            <person name="Kudrna D."/>
            <person name="Kulathinal R.J."/>
            <person name="Kumar S."/>
            <person name="Kwok R."/>
            <person name="Lander E."/>
            <person name="Langley C.H."/>
            <person name="Lapoint R."/>
            <person name="Lazzaro B.P."/>
            <person name="Lee S.J."/>
            <person name="Levesque L."/>
            <person name="Li R."/>
            <person name="Lin C.F."/>
            <person name="Lin M.F."/>
            <person name="Lindblad-Toh K."/>
            <person name="Llopart A."/>
            <person name="Long M."/>
            <person name="Low L."/>
            <person name="Lozovsky E."/>
            <person name="Lu J."/>
            <person name="Luo M."/>
            <person name="Machado C.A."/>
            <person name="Makalowski W."/>
            <person name="Marzo M."/>
            <person name="Matsuda M."/>
            <person name="Matzkin L."/>
            <person name="McAllister B."/>
            <person name="McBride C.S."/>
            <person name="McKernan B."/>
            <person name="McKernan K."/>
            <person name="Mendez-Lago M."/>
            <person name="Minx P."/>
            <person name="Mollenhauer M.U."/>
            <person name="Montooth K."/>
            <person name="Mount S.M."/>
            <person name="Mu X."/>
            <person name="Myers E."/>
            <person name="Negre B."/>
            <person name="Newfeld S."/>
            <person name="Nielsen R."/>
            <person name="Noor M.A."/>
            <person name="O'Grady P."/>
            <person name="Pachter L."/>
            <person name="Papaceit M."/>
            <person name="Parisi M.J."/>
            <person name="Parisi M."/>
            <person name="Parts L."/>
            <person name="Pedersen J.S."/>
            <person name="Pesole G."/>
            <person name="Phillippy A.M."/>
            <person name="Ponting C.P."/>
            <person name="Pop M."/>
            <person name="Porcelli D."/>
            <person name="Powell J.R."/>
            <person name="Prohaska S."/>
            <person name="Pruitt K."/>
            <person name="Puig M."/>
            <person name="Quesneville H."/>
            <person name="Ram K.R."/>
            <person name="Rand D."/>
            <person name="Rasmussen M.D."/>
            <person name="Reed L.K."/>
            <person name="Reenan R."/>
            <person name="Reily A."/>
            <person name="Remington K.A."/>
            <person name="Rieger T.T."/>
            <person name="Ritchie M.G."/>
            <person name="Robin C."/>
            <person name="Rogers Y.H."/>
            <person name="Rohde C."/>
            <person name="Rozas J."/>
            <person name="Rubenfield M.J."/>
            <person name="Ruiz A."/>
            <person name="Russo S."/>
            <person name="Salzberg S.L."/>
            <person name="Sanchez-Gracia A."/>
            <person name="Saranga D.J."/>
            <person name="Sato H."/>
            <person name="Schaeffer S.W."/>
            <person name="Schatz M.C."/>
            <person name="Schlenke T."/>
            <person name="Schwartz R."/>
            <person name="Segarra C."/>
            <person name="Singh R.S."/>
            <person name="Sirot L."/>
            <person name="Sirota M."/>
            <person name="Sisneros N.B."/>
            <person name="Smith C.D."/>
            <person name="Smith T.F."/>
            <person name="Spieth J."/>
            <person name="Stage D.E."/>
            <person name="Stark A."/>
            <person name="Stephan W."/>
            <person name="Strausberg R.L."/>
            <person name="Strempel S."/>
            <person name="Sturgill D."/>
            <person name="Sutton G."/>
            <person name="Sutton G.G."/>
            <person name="Tao W."/>
            <person name="Teichmann S."/>
            <person name="Tobari Y.N."/>
            <person name="Tomimura Y."/>
            <person name="Tsolas J.M."/>
            <person name="Valente V.L."/>
            <person name="Venter E."/>
            <person name="Venter J.C."/>
            <person name="Vicario S."/>
            <person name="Vieira F.G."/>
            <person name="Vilella A.J."/>
            <person name="Villasante A."/>
            <person name="Walenz B."/>
            <person name="Wang J."/>
            <person name="Wasserman M."/>
            <person name="Watts T."/>
            <person name="Wilson D."/>
            <person name="Wilson R.K."/>
            <person name="Wing R.A."/>
            <person name="Wolfner M.F."/>
            <person name="Wong A."/>
            <person name="Wong G.K."/>
            <person name="Wu C.I."/>
            <person name="Wu G."/>
            <person name="Yamamoto D."/>
            <person name="Yang H.P."/>
            <person name="Yang S.P."/>
            <person name="Yorke J.A."/>
            <person name="Yoshida K."/>
            <person name="Zdobnov E."/>
            <person name="Zhang P."/>
            <person name="Zhang Y."/>
            <person name="Zimin A.V."/>
            <person name="Baldwin J."/>
            <person name="Abdouelleil A."/>
            <person name="Abdulkadir J."/>
            <person name="Abebe A."/>
            <person name="Abera B."/>
            <person name="Abreu J."/>
            <person name="Acer S.C."/>
            <person name="Aftuck L."/>
            <person name="Alexander A."/>
            <person name="An P."/>
            <person name="Anderson E."/>
            <person name="Anderson S."/>
            <person name="Arachi H."/>
            <person name="Azer M."/>
            <person name="Bachantsang P."/>
            <person name="Barry A."/>
            <person name="Bayul T."/>
            <person name="Berlin A."/>
            <person name="Bessette D."/>
            <person name="Bloom T."/>
            <person name="Blye J."/>
            <person name="Boguslavskiy L."/>
            <person name="Bonnet C."/>
            <person name="Boukhgalter B."/>
            <person name="Bourzgui I."/>
            <person name="Brown A."/>
            <person name="Cahill P."/>
            <person name="Channer S."/>
            <person name="Cheshatsang Y."/>
            <person name="Chuda L."/>
            <person name="Citroen M."/>
            <person name="Collymore A."/>
            <person name="Cooke P."/>
            <person name="Costello M."/>
            <person name="D'Aco K."/>
            <person name="Daza R."/>
            <person name="De Haan G."/>
            <person name="DeGray S."/>
            <person name="DeMaso C."/>
            <person name="Dhargay N."/>
            <person name="Dooley K."/>
            <person name="Dooley E."/>
            <person name="Doricent M."/>
            <person name="Dorje P."/>
            <person name="Dorjee K."/>
            <person name="Dupes A."/>
            <person name="Elong R."/>
            <person name="Falk J."/>
            <person name="Farina A."/>
            <person name="Faro S."/>
            <person name="Ferguson D."/>
            <person name="Fisher S."/>
            <person name="Foley C.D."/>
            <person name="Franke A."/>
            <person name="Friedrich D."/>
            <person name="Gadbois L."/>
            <person name="Gearin G."/>
            <person name="Gearin C.R."/>
            <person name="Giannoukos G."/>
            <person name="Goode T."/>
            <person name="Graham J."/>
            <person name="Grandbois E."/>
            <person name="Grewal S."/>
            <person name="Gyaltsen K."/>
            <person name="Hafez N."/>
            <person name="Hagos B."/>
            <person name="Hall J."/>
            <person name="Henson C."/>
            <person name="Hollinger A."/>
            <person name="Honan T."/>
            <person name="Huard M.D."/>
            <person name="Hughes L."/>
            <person name="Hurhula B."/>
            <person name="Husby M.E."/>
            <person name="Kamat A."/>
            <person name="Kanga B."/>
            <person name="Kashin S."/>
            <person name="Khazanovich D."/>
            <person name="Kisner P."/>
            <person name="Lance K."/>
            <person name="Lara M."/>
            <person name="Lee W."/>
            <person name="Lennon N."/>
            <person name="Letendre F."/>
            <person name="LeVine R."/>
            <person name="Lipovsky A."/>
            <person name="Liu X."/>
            <person name="Liu J."/>
            <person name="Liu S."/>
            <person name="Lokyitsang T."/>
            <person name="Lokyitsang Y."/>
            <person name="Lubonja R."/>
            <person name="Lui A."/>
            <person name="MacDonald P."/>
            <person name="Magnisalis V."/>
            <person name="Maru K."/>
            <person name="Matthews C."/>
            <person name="McCusker W."/>
            <person name="McDonough S."/>
            <person name="Mehta T."/>
            <person name="Meldrim J."/>
            <person name="Meneus L."/>
            <person name="Mihai O."/>
            <person name="Mihalev A."/>
            <person name="Mihova T."/>
            <person name="Mittelman R."/>
            <person name="Mlenga V."/>
            <person name="Montmayeur A."/>
            <person name="Mulrain L."/>
            <person name="Navidi A."/>
            <person name="Naylor J."/>
            <person name="Negash T."/>
            <person name="Nguyen T."/>
            <person name="Nguyen N."/>
            <person name="Nicol R."/>
            <person name="Norbu C."/>
            <person name="Norbu N."/>
            <person name="Novod N."/>
            <person name="O'Neill B."/>
            <person name="Osman S."/>
            <person name="Markiewicz E."/>
            <person name="Oyono O.L."/>
            <person name="Patti C."/>
            <person name="Phunkhang P."/>
            <person name="Pierre F."/>
            <person name="Priest M."/>
            <person name="Raghuraman S."/>
            <person name="Rege F."/>
            <person name="Reyes R."/>
            <person name="Rise C."/>
            <person name="Rogov P."/>
            <person name="Ross K."/>
            <person name="Ryan E."/>
            <person name="Settipalli S."/>
            <person name="Shea T."/>
            <person name="Sherpa N."/>
            <person name="Shi L."/>
            <person name="Shih D."/>
            <person name="Sparrow T."/>
            <person name="Spaulding J."/>
            <person name="Stalker J."/>
            <person name="Stange-Thomann N."/>
            <person name="Stavropoulos S."/>
            <person name="Stone C."/>
            <person name="Strader C."/>
            <person name="Tesfaye S."/>
            <person name="Thomson T."/>
            <person name="Thoulutsang Y."/>
            <person name="Thoulutsang D."/>
            <person name="Topham K."/>
            <person name="Topping I."/>
            <person name="Tsamla T."/>
            <person name="Vassiliev H."/>
            <person name="Vo A."/>
            <person name="Wangchuk T."/>
            <person name="Wangdi T."/>
            <person name="Weiand M."/>
            <person name="Wilkinson J."/>
            <person name="Wilson A."/>
            <person name="Yadav S."/>
            <person name="Young G."/>
            <person name="Yu Q."/>
            <person name="Zembek L."/>
            <person name="Zhong D."/>
            <person name="Zimmer A."/>
            <person name="Zwirko Z."/>
            <person name="Jaffe D.B."/>
            <person name="Alvarez P."/>
            <person name="Brockman W."/>
            <person name="Butler J."/>
            <person name="Chin C."/>
            <person name="Gnerre S."/>
            <person name="Grabherr M."/>
            <person name="Kleber M."/>
            <person name="Mauceli E."/>
            <person name="MacCallum I."/>
        </authorList>
    </citation>
    <scope>NUCLEOTIDE SEQUENCE [LARGE SCALE GENOMIC DNA]</scope>
    <source>
        <strain evidence="26">Rob3c / Tucson 14021-0248.25</strain>
    </source>
</reference>
<dbReference type="SMR" id="B4HM38"/>
<dbReference type="GO" id="GO:0043171">
    <property type="term" value="P:peptide catabolic process"/>
    <property type="evidence" value="ECO:0007669"/>
    <property type="project" value="TreeGrafter"/>
</dbReference>
<evidence type="ECO:0000256" key="4">
    <source>
        <dbReference type="ARBA" id="ARBA00022438"/>
    </source>
</evidence>
<dbReference type="EC" id="3.4.11.-" evidence="20"/>
<dbReference type="InterPro" id="IPR001930">
    <property type="entry name" value="Peptidase_M1"/>
</dbReference>
<dbReference type="InterPro" id="IPR050344">
    <property type="entry name" value="Peptidase_M1_aminopeptidases"/>
</dbReference>
<evidence type="ECO:0000259" key="23">
    <source>
        <dbReference type="Pfam" id="PF11838"/>
    </source>
</evidence>
<evidence type="ECO:0000313" key="25">
    <source>
        <dbReference type="EMBL" id="EDW43086.1"/>
    </source>
</evidence>
<keyword evidence="14" id="KW-1015">Disulfide bond</keyword>
<dbReference type="GO" id="GO:0005886">
    <property type="term" value="C:plasma membrane"/>
    <property type="evidence" value="ECO:0007669"/>
    <property type="project" value="UniProtKB-SubCell"/>
</dbReference>
<keyword evidence="26" id="KW-1185">Reference proteome</keyword>
<dbReference type="InterPro" id="IPR027268">
    <property type="entry name" value="Peptidase_M4/M1_CTD_sf"/>
</dbReference>
<evidence type="ECO:0000256" key="16">
    <source>
        <dbReference type="ARBA" id="ARBA00023288"/>
    </source>
</evidence>
<dbReference type="AlphaFoldDB" id="B4HM38"/>
<gene>
    <name evidence="25" type="primary">Dsec\GM26370</name>
    <name evidence="25" type="ORF">Dsec_GM26370</name>
</gene>
<comment type="similarity">
    <text evidence="3 20">Belongs to the peptidase M1 family.</text>
</comment>
<dbReference type="GO" id="GO:0005737">
    <property type="term" value="C:cytoplasm"/>
    <property type="evidence" value="ECO:0007669"/>
    <property type="project" value="TreeGrafter"/>
</dbReference>
<keyword evidence="10 20" id="KW-0378">Hydrolase</keyword>
<keyword evidence="5" id="KW-1003">Cell membrane</keyword>
<dbReference type="HOGENOM" id="CLU_003705_2_0_1"/>
<evidence type="ECO:0000256" key="8">
    <source>
        <dbReference type="ARBA" id="ARBA00022723"/>
    </source>
</evidence>
<dbReference type="FunFam" id="2.60.40.1910:FF:000008">
    <property type="entry name" value="Aminopeptidase"/>
    <property type="match status" value="1"/>
</dbReference>
<dbReference type="Pfam" id="PF11838">
    <property type="entry name" value="ERAP1_C"/>
    <property type="match status" value="1"/>
</dbReference>
<evidence type="ECO:0000256" key="9">
    <source>
        <dbReference type="ARBA" id="ARBA00022729"/>
    </source>
</evidence>
<sequence length="952" mass="106737">MSRVQNGGMSVFLVLLLAISATQAAVVRQYPILDSLQHLENPMQRSVVPFAGEDNYRLPNDTIPSHYAVSLSTNVHTGDTVFNGTVAITLSVLSTTTKIVVHARQLENFTASIIQQGVTEAVAQELTHEYEAEREFLTFSKTGLTFPEDTTWILTINYQGHLRTDNGGFYLSTYTDEEGNTKYLATTQFESTDARHAFPCYDEPSKRAEFTITIKHDPSYNAISNMPVDTSSTSGVTVFQKTVNMPSYLVAFIVSEFVFSEGELNGLPQRVFSRKGTEHEQEWALTTGMLVEKRLSGYFDVPFALPKLDQAGIPDFAAGAMENWGLATYREEYLLYNTENSTTSTQTNIATIEAHEDAHMWFGDLVAIEWWSFLWLKEGFATLFENLAVDLAYPEWDIFQTFHAVSYQSALVNDASANARPMSHFVQKPSEIALLYDSVSYAKAGSVLDMWRHALTNTVFQRGLHNYLVDNQFTAANPSKLFEGIAKAAVEENYEVKATVADMMGSWTNQGGVPLLTVTRNYENGSFTVKQSVYTNDKDYTNDKLWYVPINYAESHNPDFRDTEATHYLLNQSEITINSGLDQTSWLILNKKSTGYYRVLYDTQNYQLITSALTTRPHKIDPRNRAQLINDLYRFATSGRVPYATLLELLTYLPQENQYSPWSATNTVITLLNRYLSGDADYDNFQFYVRELVSLQFDKFGVNDNKGDHHLVPFTRNVLINLACLAGLENCLTETTAKLTALVENGTKIEPNLQSQVYCNGLKQADDKTFDFVFNKLLNSTDQAERRLLISALGCSQNTAQLEKFVSSSIEPEGLRDQERITVLSPVYSRGEVGLLVAIEFLQKNWEKYGQLNSGFGGVNPLYIDIVGISVYTVNDKQKEALQELVDTVKNSEYVPSTLQASVDSNVNANYAWLASNRDPLMTWVAGFRSGSSALNASILAILACLLAAKLF</sequence>
<keyword evidence="15" id="KW-0325">Glycoprotein</keyword>
<keyword evidence="13" id="KW-0472">Membrane</keyword>
<dbReference type="CDD" id="cd09601">
    <property type="entry name" value="M1_APN-Q_like"/>
    <property type="match status" value="1"/>
</dbReference>
<keyword evidence="11 18" id="KW-0862">Zinc</keyword>
<evidence type="ECO:0000256" key="5">
    <source>
        <dbReference type="ARBA" id="ARBA00022475"/>
    </source>
</evidence>
<evidence type="ECO:0000256" key="10">
    <source>
        <dbReference type="ARBA" id="ARBA00022801"/>
    </source>
</evidence>
<feature type="binding site" evidence="18">
    <location>
        <position position="378"/>
    </location>
    <ligand>
        <name>Zn(2+)</name>
        <dbReference type="ChEBI" id="CHEBI:29105"/>
        <note>catalytic</note>
    </ligand>
</feature>
<comment type="cofactor">
    <cofactor evidence="18 20">
        <name>Zn(2+)</name>
        <dbReference type="ChEBI" id="CHEBI:29105"/>
    </cofactor>
    <text evidence="18 20">Binds 1 zinc ion per subunit.</text>
</comment>
<evidence type="ECO:0000256" key="11">
    <source>
        <dbReference type="ARBA" id="ARBA00022833"/>
    </source>
</evidence>
<evidence type="ECO:0000256" key="15">
    <source>
        <dbReference type="ARBA" id="ARBA00023180"/>
    </source>
</evidence>
<dbReference type="PRINTS" id="PR00756">
    <property type="entry name" value="ALADIPTASE"/>
</dbReference>
<feature type="binding site" evidence="18">
    <location>
        <position position="359"/>
    </location>
    <ligand>
        <name>Zn(2+)</name>
        <dbReference type="ChEBI" id="CHEBI:29105"/>
        <note>catalytic</note>
    </ligand>
</feature>
<dbReference type="OMA" id="QYAPWSA"/>
<dbReference type="InterPro" id="IPR042097">
    <property type="entry name" value="Aminopeptidase_N-like_N_sf"/>
</dbReference>
<evidence type="ECO:0000256" key="7">
    <source>
        <dbReference type="ARBA" id="ARBA00022670"/>
    </source>
</evidence>
<dbReference type="GO" id="GO:0070006">
    <property type="term" value="F:metalloaminopeptidase activity"/>
    <property type="evidence" value="ECO:0007669"/>
    <property type="project" value="TreeGrafter"/>
</dbReference>
<dbReference type="PANTHER" id="PTHR11533">
    <property type="entry name" value="PROTEASE M1 ZINC METALLOPROTEASE"/>
    <property type="match status" value="1"/>
</dbReference>
<dbReference type="GO" id="GO:0008270">
    <property type="term" value="F:zinc ion binding"/>
    <property type="evidence" value="ECO:0007669"/>
    <property type="project" value="UniProtKB-UniRule"/>
</dbReference>
<evidence type="ECO:0000256" key="12">
    <source>
        <dbReference type="ARBA" id="ARBA00023049"/>
    </source>
</evidence>
<keyword evidence="4 20" id="KW-0031">Aminopeptidase</keyword>
<evidence type="ECO:0000256" key="2">
    <source>
        <dbReference type="ARBA" id="ARBA00004609"/>
    </source>
</evidence>
<evidence type="ECO:0000256" key="17">
    <source>
        <dbReference type="PIRSR" id="PIRSR634016-1"/>
    </source>
</evidence>
<dbReference type="Proteomes" id="UP000001292">
    <property type="component" value="Unassembled WGS sequence"/>
</dbReference>
<dbReference type="GO" id="GO:0006508">
    <property type="term" value="P:proteolysis"/>
    <property type="evidence" value="ECO:0007669"/>
    <property type="project" value="UniProtKB-KW"/>
</dbReference>
<protein>
    <recommendedName>
        <fullName evidence="20">Aminopeptidase</fullName>
        <ecNumber evidence="20">3.4.11.-</ecNumber>
    </recommendedName>
</protein>
<evidence type="ECO:0000259" key="24">
    <source>
        <dbReference type="Pfam" id="PF17900"/>
    </source>
</evidence>
<dbReference type="FunFam" id="1.25.50.20:FF:000001">
    <property type="entry name" value="Aminopeptidase"/>
    <property type="match status" value="1"/>
</dbReference>
<feature type="chain" id="PRO_5002805537" description="Aminopeptidase" evidence="21">
    <location>
        <begin position="25"/>
        <end position="952"/>
    </location>
</feature>
<comment type="subcellular location">
    <subcellularLocation>
        <location evidence="2">Cell membrane</location>
        <topology evidence="2">Lipid-anchor</topology>
        <topology evidence="2">GPI-anchor</topology>
    </subcellularLocation>
</comment>
<dbReference type="Pfam" id="PF01433">
    <property type="entry name" value="Peptidase_M1"/>
    <property type="match status" value="1"/>
</dbReference>
<dbReference type="FunFam" id="1.10.390.10:FF:000013">
    <property type="entry name" value="Aminopeptidase N"/>
    <property type="match status" value="1"/>
</dbReference>
<dbReference type="PANTHER" id="PTHR11533:SF290">
    <property type="entry name" value="AMINOPEPTIDASE"/>
    <property type="match status" value="1"/>
</dbReference>
<dbReference type="GO" id="GO:0005615">
    <property type="term" value="C:extracellular space"/>
    <property type="evidence" value="ECO:0007669"/>
    <property type="project" value="TreeGrafter"/>
</dbReference>
<evidence type="ECO:0000256" key="6">
    <source>
        <dbReference type="ARBA" id="ARBA00022622"/>
    </source>
</evidence>
<dbReference type="InterPro" id="IPR014782">
    <property type="entry name" value="Peptidase_M1_dom"/>
</dbReference>
<dbReference type="EMBL" id="CH480815">
    <property type="protein sequence ID" value="EDW43086.1"/>
    <property type="molecule type" value="Genomic_DNA"/>
</dbReference>
<evidence type="ECO:0000256" key="1">
    <source>
        <dbReference type="ARBA" id="ARBA00000098"/>
    </source>
</evidence>
<evidence type="ECO:0000256" key="21">
    <source>
        <dbReference type="SAM" id="SignalP"/>
    </source>
</evidence>
<dbReference type="KEGG" id="dse:6607327"/>
<feature type="domain" description="Aminopeptidase N-like N-terminal" evidence="24">
    <location>
        <begin position="64"/>
        <end position="249"/>
    </location>
</feature>
<keyword evidence="7 20" id="KW-0645">Protease</keyword>
<evidence type="ECO:0000256" key="13">
    <source>
        <dbReference type="ARBA" id="ARBA00023136"/>
    </source>
</evidence>
<feature type="signal peptide" evidence="21">
    <location>
        <begin position="1"/>
        <end position="24"/>
    </location>
</feature>
<dbReference type="GO" id="GO:0042277">
    <property type="term" value="F:peptide binding"/>
    <property type="evidence" value="ECO:0007669"/>
    <property type="project" value="TreeGrafter"/>
</dbReference>
<keyword evidence="12 20" id="KW-0482">Metalloprotease</keyword>
<evidence type="ECO:0000256" key="3">
    <source>
        <dbReference type="ARBA" id="ARBA00010136"/>
    </source>
</evidence>
<dbReference type="Gene3D" id="2.60.40.1730">
    <property type="entry name" value="tricorn interacting facor f3 domain"/>
    <property type="match status" value="1"/>
</dbReference>
<dbReference type="InterPro" id="IPR024571">
    <property type="entry name" value="ERAP1-like_C_dom"/>
</dbReference>